<comment type="subcellular location">
    <subcellularLocation>
        <location evidence="1">Golgi apparatus</location>
    </subcellularLocation>
</comment>
<evidence type="ECO:0000256" key="3">
    <source>
        <dbReference type="SAM" id="MobiDB-lite"/>
    </source>
</evidence>
<evidence type="ECO:0000313" key="9">
    <source>
        <dbReference type="EMBL" id="EEP78211.1"/>
    </source>
</evidence>
<evidence type="ECO:0000259" key="8">
    <source>
        <dbReference type="Pfam" id="PF26283"/>
    </source>
</evidence>
<feature type="domain" description="Trs120/TRAPPC9 first Ig-like" evidence="6">
    <location>
        <begin position="756"/>
        <end position="950"/>
    </location>
</feature>
<evidence type="ECO:0000259" key="6">
    <source>
        <dbReference type="Pfam" id="PF26254"/>
    </source>
</evidence>
<feature type="domain" description="Trs120/TRAPPC9 fourth Ig-like" evidence="8">
    <location>
        <begin position="1304"/>
        <end position="1488"/>
    </location>
</feature>
<dbReference type="FunCoup" id="C4JNZ7">
    <property type="interactions" value="30"/>
</dbReference>
<feature type="region of interest" description="Disordered" evidence="3">
    <location>
        <begin position="213"/>
        <end position="235"/>
    </location>
</feature>
<feature type="domain" description="Trs120/TRAPPC9 third Ig-like" evidence="7">
    <location>
        <begin position="1103"/>
        <end position="1300"/>
    </location>
</feature>
<reference evidence="10" key="1">
    <citation type="journal article" date="2009" name="Genome Res.">
        <title>Comparative genomic analyses of the human fungal pathogens Coccidioides and their relatives.</title>
        <authorList>
            <person name="Sharpton T.J."/>
            <person name="Stajich J.E."/>
            <person name="Rounsley S.D."/>
            <person name="Gardner M.J."/>
            <person name="Wortman J.R."/>
            <person name="Jordar V.S."/>
            <person name="Maiti R."/>
            <person name="Kodira C.D."/>
            <person name="Neafsey D.E."/>
            <person name="Zeng Q."/>
            <person name="Hung C.-Y."/>
            <person name="McMahan C."/>
            <person name="Muszewska A."/>
            <person name="Grynberg M."/>
            <person name="Mandel M.A."/>
            <person name="Kellner E.M."/>
            <person name="Barker B.M."/>
            <person name="Galgiani J.N."/>
            <person name="Orbach M.J."/>
            <person name="Kirkland T.N."/>
            <person name="Cole G.T."/>
            <person name="Henn M.R."/>
            <person name="Birren B.W."/>
            <person name="Taylor J.W."/>
        </authorList>
    </citation>
    <scope>NUCLEOTIDE SEQUENCE [LARGE SCALE GENOMIC DNA]</scope>
    <source>
        <strain evidence="10">UAMH 1704</strain>
    </source>
</reference>
<dbReference type="GO" id="GO:0005802">
    <property type="term" value="C:trans-Golgi network"/>
    <property type="evidence" value="ECO:0007669"/>
    <property type="project" value="TreeGrafter"/>
</dbReference>
<organism evidence="9 10">
    <name type="scientific">Uncinocarpus reesii (strain UAMH 1704)</name>
    <dbReference type="NCBI Taxonomy" id="336963"/>
    <lineage>
        <taxon>Eukaryota</taxon>
        <taxon>Fungi</taxon>
        <taxon>Dikarya</taxon>
        <taxon>Ascomycota</taxon>
        <taxon>Pezizomycotina</taxon>
        <taxon>Eurotiomycetes</taxon>
        <taxon>Eurotiomycetidae</taxon>
        <taxon>Onygenales</taxon>
        <taxon>Onygenaceae</taxon>
        <taxon>Uncinocarpus</taxon>
    </lineage>
</organism>
<dbReference type="STRING" id="336963.C4JNZ7"/>
<name>C4JNZ7_UNCRE</name>
<gene>
    <name evidence="9" type="ORF">UREG_03056</name>
</gene>
<feature type="region of interest" description="Disordered" evidence="3">
    <location>
        <begin position="1430"/>
        <end position="1457"/>
    </location>
</feature>
<accession>C4JNZ7</accession>
<dbReference type="InParanoid" id="C4JNZ7"/>
<feature type="domain" description="Trs120/TRAPPC9 N-terminal" evidence="4">
    <location>
        <begin position="6"/>
        <end position="392"/>
    </location>
</feature>
<dbReference type="HOGENOM" id="CLU_002231_0_0_1"/>
<dbReference type="InterPro" id="IPR058568">
    <property type="entry name" value="Ig_TRAPPC9_Trs120_4th"/>
</dbReference>
<sequence>MAVDPISPIAPARLRTLLLPIGRIRRSRFLELVKRLQAQNVVRLGDVSPVGCPNRNTFSPLAFPSGMIIFDLSISVPPTSHLDLFPFELFREPLAILAIADGKELAVSQEGNGSLLEAQVNGASRPQHPSPPGLDHLVAELAELKGSYPRSLVQQLLIFDHEGVNNLVPGPENVIWVPSPVASRTTTIKTLMCDVSSLLLKELGQLAESMQEWPSIESPKASSWGPRRTVDSRPADKLRHRMTMPAQLPSQPTAPTSHHSDTELTAHVHDSPTTFEEITRSIQLANRTTAALKFNSKPGSKEHSRERMSMQGLANLNERSKTRFHARLKVVVGFLHLQAGIWPEALKELVEGATAARTGSDYIWHAKALEGILICLLLHGWIGMDFQIPQICFPSTDKSVSKLLPAAGQPDSGTTSESKEACLKNLAIILTDISNYILNLYNRASNITDEPLPQFIYSETTIRLAKLLTTAYVRDGLLDNNGLKHIVMNLPLEPIRISDRPRGNMMFRRTEIASFLFQALPPSPGTEIPVTDSVQIYVGMAAVLSGLGLERKRGFVLRELLTTTITGLVQARKLGAAEMGIHPAAGLSALNNEAFDLNALDAGSGNTEDSMRSVLTLVTSTYGAASAINHKDDRPSSGNTEEQSKYDFVDSIIERAKSDSTLASYGDIALKVDIFKACIDFCEALPDFRGVLQFTVGLLRTIKGSVMLTPTNDNTLPFLAPEEQVRFYNNVKRTVGAANRLGHPNMEAEYWDDFMVRNVEIHGTADVKQPMQRSRKEFGISTVSEERGNKSPFIYSAFSKAAIRRSESLVIAGEQSAVKVVLQNPYEFTVEVESLILEGRGVEFEAQLHGFWLRPFSLEEKIVPLRAMSEGTLEITGCVAKIKFCRRRYFPIFKKFWKPGYKPKLKRTGLAAKDLASERPLSWGSNQSGVASVPVETGPEPDRVAINVVKAQPLVEIESSSLLQNAIMVLEGQTTTFDITLRNLTSCPVDLIFFTFQDSTIRRLQTAISNKDNLPADVYELEYQLTEVPALRWKVPGNQDERPTIGPNETSSFTIEVFGKTGLTEAEVQIDYGFAGISSSGIPETFYTRQLNFPLTVTVNPSIELVCCDILPLSPDFAWTNKQGGKVAGPGDKRTQSTRNTSKSEHQFSTLLSRVGMEPYGSDHCLLLLDLRNSWSKPLITSVLVAENIDKDSRESAIHEITDTLQPDRTTRMVTLIPRLFLSHPHKPIPSLGAASKRQFVVSARQVSYETEVAGREAFWFREEVLKRLRGTWKDEVTGHEGIIGLRGVTLTSTMVDSLRMDDIEITFSIHPLRDEAKPASLTSTPTLQTGYSTFTIPTNSFLTLCVTLFNRSLKPVHPLLRLVPSLRHQPSTVALELSKRLSWTGMLQRGLPILEPGQTVEARLGITALCRGEYEIGALVEEVRRLKPQSASTVATKDGDVGDNANNRSGTEHSTGEYDMLLENLVANGQNQRRIWHARAPCFLSARD</sequence>
<evidence type="ECO:0000259" key="4">
    <source>
        <dbReference type="Pfam" id="PF08626"/>
    </source>
</evidence>
<dbReference type="Pfam" id="PF26280">
    <property type="entry name" value="Ig_TRAPPC9-Trs120_2nd"/>
    <property type="match status" value="1"/>
</dbReference>
<dbReference type="Pfam" id="PF26254">
    <property type="entry name" value="Ig_TRAPPC9-Trs120_1st"/>
    <property type="match status" value="1"/>
</dbReference>
<dbReference type="eggNOG" id="KOG1953">
    <property type="taxonomic scope" value="Eukaryota"/>
</dbReference>
<dbReference type="Pfam" id="PF08626">
    <property type="entry name" value="TRAPPC9-Trs120"/>
    <property type="match status" value="1"/>
</dbReference>
<dbReference type="InterPro" id="IPR013935">
    <property type="entry name" value="Trs120_TRAPPC9"/>
</dbReference>
<evidence type="ECO:0000259" key="7">
    <source>
        <dbReference type="Pfam" id="PF26282"/>
    </source>
</evidence>
<proteinExistence type="predicted"/>
<dbReference type="Pfam" id="PF26283">
    <property type="entry name" value="Ig_TRAPPC9-Trs120_4th"/>
    <property type="match status" value="1"/>
</dbReference>
<evidence type="ECO:0000259" key="5">
    <source>
        <dbReference type="Pfam" id="PF26251"/>
    </source>
</evidence>
<protein>
    <recommendedName>
        <fullName evidence="11">Hypercellular protein HypA</fullName>
    </recommendedName>
</protein>
<dbReference type="EMBL" id="CH476616">
    <property type="protein sequence ID" value="EEP78211.1"/>
    <property type="molecule type" value="Genomic_DNA"/>
</dbReference>
<keyword evidence="2" id="KW-0333">Golgi apparatus</keyword>
<dbReference type="InterPro" id="IPR058567">
    <property type="entry name" value="Ig_TRAPPC9_Trs120_3rd"/>
</dbReference>
<dbReference type="InterPro" id="IPR058564">
    <property type="entry name" value="TPR_TRAPPC9_Trs120"/>
</dbReference>
<dbReference type="Pfam" id="PF26251">
    <property type="entry name" value="TPR_TRAPPC9-Trs120"/>
    <property type="match status" value="1"/>
</dbReference>
<dbReference type="VEuPathDB" id="FungiDB:UREG_03056"/>
<dbReference type="OrthoDB" id="27962at2759"/>
<dbReference type="KEGG" id="ure:UREG_03056"/>
<feature type="region of interest" description="Disordered" evidence="3">
    <location>
        <begin position="1123"/>
        <end position="1145"/>
    </location>
</feature>
<dbReference type="InterPro" id="IPR058563">
    <property type="entry name" value="Trs120_TRAPPC9_N"/>
</dbReference>
<dbReference type="PANTHER" id="PTHR21512:SF5">
    <property type="entry name" value="TRAFFICKING PROTEIN PARTICLE COMPLEX SUBUNIT 9"/>
    <property type="match status" value="1"/>
</dbReference>
<dbReference type="Pfam" id="PF26282">
    <property type="entry name" value="Ig_TRAPPC9-Trs120_3rd"/>
    <property type="match status" value="1"/>
</dbReference>
<dbReference type="RefSeq" id="XP_002543540.1">
    <property type="nucleotide sequence ID" value="XM_002543494.1"/>
</dbReference>
<evidence type="ECO:0000256" key="1">
    <source>
        <dbReference type="ARBA" id="ARBA00004555"/>
    </source>
</evidence>
<evidence type="ECO:0000313" key="10">
    <source>
        <dbReference type="Proteomes" id="UP000002058"/>
    </source>
</evidence>
<evidence type="ECO:0000256" key="2">
    <source>
        <dbReference type="ARBA" id="ARBA00023034"/>
    </source>
</evidence>
<keyword evidence="10" id="KW-1185">Reference proteome</keyword>
<evidence type="ECO:0008006" key="11">
    <source>
        <dbReference type="Google" id="ProtNLM"/>
    </source>
</evidence>
<dbReference type="PANTHER" id="PTHR21512">
    <property type="entry name" value="TRAFFICKING PROTEIN PARTICLE COMPLEX SUBUNIT 9"/>
    <property type="match status" value="1"/>
</dbReference>
<dbReference type="OMA" id="EHSRDRM"/>
<dbReference type="InterPro" id="IPR058565">
    <property type="entry name" value="Ig_TRAPPC9_Trs120_1st"/>
</dbReference>
<feature type="domain" description="Trs120/TRAPPC9 TPR region" evidence="5">
    <location>
        <begin position="426"/>
        <end position="742"/>
    </location>
</feature>
<dbReference type="Proteomes" id="UP000002058">
    <property type="component" value="Unassembled WGS sequence"/>
</dbReference>
<dbReference type="GeneID" id="8439403"/>